<sequence length="515" mass="60416">MMRRYTINCRLCVNVCPKGKSLYDNDGQQNELYSVILNYFHPKFLDLCQAKHLKTICEKCWQSIDDFLKFQVSVEEAQLKLLVKNENQQVKEEQQEAQQFEILEVDEDLSHIKVEKQEEAEEEEEEFLGAPYEAELETDQANAELEECSEAEDIVNNATTFHDNSDVEASENFSSDNEMPMTSRKSKIPALCNLESSENLSSLNEMIFKFMEAIKCVECPESFQCYKEYRQHFRLAHFRKEFYFECCKRKFKSQSRVLEHVQFHNNPEAFKCPACARCFATRTSLLRHMSMAHSQYLDQKYPCEHCDKSFTTLKNLNVHRTKKHMMVRKTIFPKPDEEGMLNCVDCSYRTPSQSNYSTHRWYVHNPSNSFVCSICNQGFKVGSMLRSHMEKHENGGIIRDSEHWPHRCDKCFRRFKYEQSLQRHKDAMHPLGATNNDIKTASSLTLPVLYPCNMCFMSFTVYKSLTQHKRRKHPKKKSNDEMTTNEESGLAYMDCAITEESVTSIKEEEKEEENL</sequence>
<dbReference type="Pfam" id="PF13912">
    <property type="entry name" value="zf-C2H2_6"/>
    <property type="match status" value="2"/>
</dbReference>
<reference evidence="9" key="1">
    <citation type="submission" date="2020-05" db="UniProtKB">
        <authorList>
            <consortium name="EnsemblMetazoa"/>
        </authorList>
    </citation>
    <scope>IDENTIFICATION</scope>
    <source>
        <strain evidence="9">USDA</strain>
    </source>
</reference>
<feature type="coiled-coil region" evidence="6">
    <location>
        <begin position="76"/>
        <end position="126"/>
    </location>
</feature>
<dbReference type="Pfam" id="PF07776">
    <property type="entry name" value="zf-AD"/>
    <property type="match status" value="1"/>
</dbReference>
<name>A0A1I8PSI9_STOCA</name>
<dbReference type="GO" id="GO:0008270">
    <property type="term" value="F:zinc ion binding"/>
    <property type="evidence" value="ECO:0007669"/>
    <property type="project" value="UniProtKB-KW"/>
</dbReference>
<feature type="region of interest" description="Disordered" evidence="7">
    <location>
        <begin position="468"/>
        <end position="494"/>
    </location>
</feature>
<feature type="domain" description="C2H2-type" evidence="8">
    <location>
        <begin position="450"/>
        <end position="478"/>
    </location>
</feature>
<feature type="domain" description="C2H2-type" evidence="8">
    <location>
        <begin position="370"/>
        <end position="392"/>
    </location>
</feature>
<evidence type="ECO:0000256" key="7">
    <source>
        <dbReference type="SAM" id="MobiDB-lite"/>
    </source>
</evidence>
<evidence type="ECO:0000313" key="10">
    <source>
        <dbReference type="Proteomes" id="UP000095300"/>
    </source>
</evidence>
<gene>
    <name evidence="9" type="primary">106092624</name>
</gene>
<keyword evidence="6" id="KW-0175">Coiled coil</keyword>
<dbReference type="PANTHER" id="PTHR24379:SF121">
    <property type="entry name" value="C2H2-TYPE DOMAIN-CONTAINING PROTEIN"/>
    <property type="match status" value="1"/>
</dbReference>
<dbReference type="SUPFAM" id="SSF57667">
    <property type="entry name" value="beta-beta-alpha zinc fingers"/>
    <property type="match status" value="2"/>
</dbReference>
<dbReference type="EnsemblMetazoa" id="SCAU010678-RB">
    <property type="protein sequence ID" value="SCAU010678-PB"/>
    <property type="gene ID" value="SCAU010678"/>
</dbReference>
<evidence type="ECO:0000259" key="8">
    <source>
        <dbReference type="PROSITE" id="PS50157"/>
    </source>
</evidence>
<evidence type="ECO:0000256" key="6">
    <source>
        <dbReference type="SAM" id="Coils"/>
    </source>
</evidence>
<dbReference type="Gene3D" id="3.30.160.60">
    <property type="entry name" value="Classic Zinc Finger"/>
    <property type="match status" value="4"/>
</dbReference>
<organism evidence="9 10">
    <name type="scientific">Stomoxys calcitrans</name>
    <name type="common">Stable fly</name>
    <name type="synonym">Conops calcitrans</name>
    <dbReference type="NCBI Taxonomy" id="35570"/>
    <lineage>
        <taxon>Eukaryota</taxon>
        <taxon>Metazoa</taxon>
        <taxon>Ecdysozoa</taxon>
        <taxon>Arthropoda</taxon>
        <taxon>Hexapoda</taxon>
        <taxon>Insecta</taxon>
        <taxon>Pterygota</taxon>
        <taxon>Neoptera</taxon>
        <taxon>Endopterygota</taxon>
        <taxon>Diptera</taxon>
        <taxon>Brachycera</taxon>
        <taxon>Muscomorpha</taxon>
        <taxon>Muscoidea</taxon>
        <taxon>Muscidae</taxon>
        <taxon>Stomoxys</taxon>
    </lineage>
</organism>
<dbReference type="PROSITE" id="PS00028">
    <property type="entry name" value="ZINC_FINGER_C2H2_1"/>
    <property type="match status" value="6"/>
</dbReference>
<dbReference type="InterPro" id="IPR013087">
    <property type="entry name" value="Znf_C2H2_type"/>
</dbReference>
<keyword evidence="10" id="KW-1185">Reference proteome</keyword>
<dbReference type="SMART" id="SM00868">
    <property type="entry name" value="zf-AD"/>
    <property type="match status" value="1"/>
</dbReference>
<evidence type="ECO:0000256" key="2">
    <source>
        <dbReference type="ARBA" id="ARBA00022737"/>
    </source>
</evidence>
<dbReference type="Gene3D" id="3.40.1800.20">
    <property type="match status" value="1"/>
</dbReference>
<dbReference type="OrthoDB" id="10039931at2759"/>
<dbReference type="Pfam" id="PF00096">
    <property type="entry name" value="zf-C2H2"/>
    <property type="match status" value="3"/>
</dbReference>
<accession>A0A1I8PSI9</accession>
<evidence type="ECO:0000256" key="4">
    <source>
        <dbReference type="ARBA" id="ARBA00022833"/>
    </source>
</evidence>
<dbReference type="InterPro" id="IPR012934">
    <property type="entry name" value="Znf_AD"/>
</dbReference>
<dbReference type="KEGG" id="scac:106092624"/>
<protein>
    <recommendedName>
        <fullName evidence="8">C2H2-type domain-containing protein</fullName>
    </recommendedName>
</protein>
<keyword evidence="3 5" id="KW-0863">Zinc-finger</keyword>
<feature type="domain" description="C2H2-type" evidence="8">
    <location>
        <begin position="214"/>
        <end position="242"/>
    </location>
</feature>
<evidence type="ECO:0000256" key="5">
    <source>
        <dbReference type="PROSITE-ProRule" id="PRU00042"/>
    </source>
</evidence>
<keyword evidence="2" id="KW-0677">Repeat</keyword>
<dbReference type="GO" id="GO:0005634">
    <property type="term" value="C:nucleus"/>
    <property type="evidence" value="ECO:0007669"/>
    <property type="project" value="InterPro"/>
</dbReference>
<feature type="domain" description="C2H2-type" evidence="8">
    <location>
        <begin position="301"/>
        <end position="329"/>
    </location>
</feature>
<evidence type="ECO:0000256" key="3">
    <source>
        <dbReference type="ARBA" id="ARBA00022771"/>
    </source>
</evidence>
<evidence type="ECO:0000256" key="1">
    <source>
        <dbReference type="ARBA" id="ARBA00022723"/>
    </source>
</evidence>
<dbReference type="InterPro" id="IPR036236">
    <property type="entry name" value="Znf_C2H2_sf"/>
</dbReference>
<dbReference type="STRING" id="35570.A0A1I8PSI9"/>
<dbReference type="Proteomes" id="UP000095300">
    <property type="component" value="Unassembled WGS sequence"/>
</dbReference>
<dbReference type="VEuPathDB" id="VectorBase:SCAU010678"/>
<evidence type="ECO:0000313" key="9">
    <source>
        <dbReference type="EnsemblMetazoa" id="SCAU010678-PB"/>
    </source>
</evidence>
<feature type="domain" description="C2H2-type" evidence="8">
    <location>
        <begin position="270"/>
        <end position="294"/>
    </location>
</feature>
<dbReference type="PANTHER" id="PTHR24379">
    <property type="entry name" value="KRAB AND ZINC FINGER DOMAIN-CONTAINING"/>
    <property type="match status" value="1"/>
</dbReference>
<dbReference type="AlphaFoldDB" id="A0A1I8PSI9"/>
<proteinExistence type="predicted"/>
<dbReference type="PROSITE" id="PS50157">
    <property type="entry name" value="ZINC_FINGER_C2H2_2"/>
    <property type="match status" value="6"/>
</dbReference>
<feature type="domain" description="C2H2-type" evidence="8">
    <location>
        <begin position="406"/>
        <end position="429"/>
    </location>
</feature>
<keyword evidence="1" id="KW-0479">Metal-binding</keyword>
<feature type="region of interest" description="Disordered" evidence="7">
    <location>
        <begin position="160"/>
        <end position="182"/>
    </location>
</feature>
<dbReference type="SUPFAM" id="SSF57716">
    <property type="entry name" value="Glucocorticoid receptor-like (DNA-binding domain)"/>
    <property type="match status" value="1"/>
</dbReference>
<dbReference type="SMART" id="SM00355">
    <property type="entry name" value="ZnF_C2H2"/>
    <property type="match status" value="8"/>
</dbReference>
<keyword evidence="4" id="KW-0862">Zinc</keyword>